<comment type="subcellular location">
    <subcellularLocation>
        <location evidence="1 8">Cell membrane</location>
        <topology evidence="1 8">Multi-pass membrane protein</topology>
    </subcellularLocation>
</comment>
<organism evidence="9 10">
    <name type="scientific">Shewanella surugensis</name>
    <dbReference type="NCBI Taxonomy" id="212020"/>
    <lineage>
        <taxon>Bacteria</taxon>
        <taxon>Pseudomonadati</taxon>
        <taxon>Pseudomonadota</taxon>
        <taxon>Gammaproteobacteria</taxon>
        <taxon>Alteromonadales</taxon>
        <taxon>Shewanellaceae</taxon>
        <taxon>Shewanella</taxon>
    </lineage>
</organism>
<evidence type="ECO:0000256" key="4">
    <source>
        <dbReference type="ARBA" id="ARBA00022475"/>
    </source>
</evidence>
<feature type="transmembrane region" description="Helical" evidence="8">
    <location>
        <begin position="163"/>
        <end position="183"/>
    </location>
</feature>
<comment type="caution">
    <text evidence="9">The sequence shown here is derived from an EMBL/GenBank/DDBJ whole genome shotgun (WGS) entry which is preliminary data.</text>
</comment>
<dbReference type="InterPro" id="IPR002781">
    <property type="entry name" value="TM_pro_TauE-like"/>
</dbReference>
<feature type="transmembrane region" description="Helical" evidence="8">
    <location>
        <begin position="218"/>
        <end position="241"/>
    </location>
</feature>
<evidence type="ECO:0000256" key="8">
    <source>
        <dbReference type="RuleBase" id="RU363041"/>
    </source>
</evidence>
<dbReference type="InterPro" id="IPR052017">
    <property type="entry name" value="TSUP"/>
</dbReference>
<name>A0ABT0LBH0_9GAMM</name>
<keyword evidence="4 8" id="KW-1003">Cell membrane</keyword>
<evidence type="ECO:0000256" key="2">
    <source>
        <dbReference type="ARBA" id="ARBA00009142"/>
    </source>
</evidence>
<feature type="transmembrane region" description="Helical" evidence="8">
    <location>
        <begin position="42"/>
        <end position="61"/>
    </location>
</feature>
<proteinExistence type="inferred from homology"/>
<comment type="similarity">
    <text evidence="2 8">Belongs to the 4-toluene sulfonate uptake permease (TSUP) (TC 2.A.102) family.</text>
</comment>
<reference evidence="9 10" key="1">
    <citation type="submission" date="2022-01" db="EMBL/GenBank/DDBJ databases">
        <title>Whole genome-based taxonomy of the Shewanellaceae.</title>
        <authorList>
            <person name="Martin-Rodriguez A.J."/>
        </authorList>
    </citation>
    <scope>NUCLEOTIDE SEQUENCE [LARGE SCALE GENOMIC DNA]</scope>
    <source>
        <strain evidence="9 10">DSM 17177</strain>
    </source>
</reference>
<feature type="transmembrane region" description="Helical" evidence="8">
    <location>
        <begin position="97"/>
        <end position="115"/>
    </location>
</feature>
<dbReference type="PANTHER" id="PTHR30269:SF37">
    <property type="entry name" value="MEMBRANE TRANSPORTER PROTEIN"/>
    <property type="match status" value="1"/>
</dbReference>
<feature type="transmembrane region" description="Helical" evidence="8">
    <location>
        <begin position="127"/>
        <end position="151"/>
    </location>
</feature>
<keyword evidence="10" id="KW-1185">Reference proteome</keyword>
<keyword evidence="6 8" id="KW-1133">Transmembrane helix</keyword>
<evidence type="ECO:0000256" key="1">
    <source>
        <dbReference type="ARBA" id="ARBA00004651"/>
    </source>
</evidence>
<protein>
    <recommendedName>
        <fullName evidence="8">Probable membrane transporter protein</fullName>
    </recommendedName>
</protein>
<evidence type="ECO:0000256" key="5">
    <source>
        <dbReference type="ARBA" id="ARBA00022692"/>
    </source>
</evidence>
<dbReference type="Proteomes" id="UP001203423">
    <property type="component" value="Unassembled WGS sequence"/>
</dbReference>
<evidence type="ECO:0000313" key="10">
    <source>
        <dbReference type="Proteomes" id="UP001203423"/>
    </source>
</evidence>
<keyword evidence="3" id="KW-0813">Transport</keyword>
<evidence type="ECO:0000256" key="7">
    <source>
        <dbReference type="ARBA" id="ARBA00023136"/>
    </source>
</evidence>
<dbReference type="RefSeq" id="WP_248940122.1">
    <property type="nucleotide sequence ID" value="NZ_JAKIKS010000032.1"/>
</dbReference>
<gene>
    <name evidence="9" type="ORF">L2764_10260</name>
</gene>
<feature type="transmembrane region" description="Helical" evidence="8">
    <location>
        <begin position="7"/>
        <end position="36"/>
    </location>
</feature>
<keyword evidence="5 8" id="KW-0812">Transmembrane</keyword>
<evidence type="ECO:0000256" key="3">
    <source>
        <dbReference type="ARBA" id="ARBA00022448"/>
    </source>
</evidence>
<sequence length="242" mass="25440">MPDPLTLFYALLIVFCGALTQGLIGFGLAVVASPLLYLIDPAMVPAPVIMIGFSIALLTLLKERQHLEFKGLEFALLGRIPGGILGTALLLWAPKPILGLAIGGIVAIAVGLNIIKLHFPINRLSLFIAGTLSGIFGNIAAIGGPPLAILFSNKEAKQFRASLSAFFVFSSLISLVILAIAGLFTLDDLISALLLLPAVILGHFTARKLATHINKNSVRVGSLLLCSASALIVILESLMALK</sequence>
<feature type="transmembrane region" description="Helical" evidence="8">
    <location>
        <begin position="189"/>
        <end position="206"/>
    </location>
</feature>
<evidence type="ECO:0000313" key="9">
    <source>
        <dbReference type="EMBL" id="MCL1124845.1"/>
    </source>
</evidence>
<accession>A0ABT0LBH0</accession>
<dbReference type="EMBL" id="JAKIKS010000032">
    <property type="protein sequence ID" value="MCL1124845.1"/>
    <property type="molecule type" value="Genomic_DNA"/>
</dbReference>
<dbReference type="PANTHER" id="PTHR30269">
    <property type="entry name" value="TRANSMEMBRANE PROTEIN YFCA"/>
    <property type="match status" value="1"/>
</dbReference>
<keyword evidence="7 8" id="KW-0472">Membrane</keyword>
<dbReference type="Pfam" id="PF01925">
    <property type="entry name" value="TauE"/>
    <property type="match status" value="1"/>
</dbReference>
<evidence type="ECO:0000256" key="6">
    <source>
        <dbReference type="ARBA" id="ARBA00022989"/>
    </source>
</evidence>